<dbReference type="EC" id="3.6.1.3" evidence="11"/>
<keyword evidence="9" id="KW-0472">Membrane</keyword>
<protein>
    <submittedName>
        <fullName evidence="11">ABC transporter</fullName>
        <ecNumber evidence="11">3.6.1.3</ecNumber>
    </submittedName>
    <submittedName>
        <fullName evidence="12">Ribose import ATP-binding protein RbsA</fullName>
        <ecNumber evidence="12">3.6.3.17</ecNumber>
    </submittedName>
</protein>
<dbReference type="GO" id="GO:0016887">
    <property type="term" value="F:ATP hydrolysis activity"/>
    <property type="evidence" value="ECO:0007669"/>
    <property type="project" value="InterPro"/>
</dbReference>
<dbReference type="AlphaFoldDB" id="A0A8S0WFS6"/>
<evidence type="ECO:0000256" key="1">
    <source>
        <dbReference type="ARBA" id="ARBA00004202"/>
    </source>
</evidence>
<dbReference type="PANTHER" id="PTHR43790:SF3">
    <property type="entry name" value="D-ALLOSE IMPORT ATP-BINDING PROTEIN ALSA-RELATED"/>
    <property type="match status" value="1"/>
</dbReference>
<reference evidence="11" key="2">
    <citation type="submission" date="2020-01" db="EMBL/GenBank/DDBJ databases">
        <authorList>
            <person name="Hornung B."/>
        </authorList>
    </citation>
    <scope>NUCLEOTIDE SEQUENCE</scope>
    <source>
        <strain evidence="11">PacBioINE</strain>
    </source>
</reference>
<dbReference type="Proteomes" id="UP001071230">
    <property type="component" value="Unassembled WGS sequence"/>
</dbReference>
<dbReference type="InterPro" id="IPR003593">
    <property type="entry name" value="AAA+_ATPase"/>
</dbReference>
<dbReference type="EC" id="3.6.3.17" evidence="12"/>
<dbReference type="Gene3D" id="3.40.50.300">
    <property type="entry name" value="P-loop containing nucleotide triphosphate hydrolases"/>
    <property type="match status" value="2"/>
</dbReference>
<dbReference type="CDD" id="cd03215">
    <property type="entry name" value="ABC_Carb_Monos_II"/>
    <property type="match status" value="1"/>
</dbReference>
<evidence type="ECO:0000256" key="9">
    <source>
        <dbReference type="ARBA" id="ARBA00023136"/>
    </source>
</evidence>
<dbReference type="InterPro" id="IPR050107">
    <property type="entry name" value="ABC_carbohydrate_import_ATPase"/>
</dbReference>
<dbReference type="InterPro" id="IPR027417">
    <property type="entry name" value="P-loop_NTPase"/>
</dbReference>
<feature type="domain" description="ABC transporter" evidence="10">
    <location>
        <begin position="254"/>
        <end position="497"/>
    </location>
</feature>
<name>A0A8S0WFS6_9FIRM</name>
<dbReference type="GO" id="GO:0005524">
    <property type="term" value="F:ATP binding"/>
    <property type="evidence" value="ECO:0007669"/>
    <property type="project" value="UniProtKB-KW"/>
</dbReference>
<evidence type="ECO:0000256" key="3">
    <source>
        <dbReference type="ARBA" id="ARBA00022475"/>
    </source>
</evidence>
<dbReference type="GO" id="GO:0005886">
    <property type="term" value="C:plasma membrane"/>
    <property type="evidence" value="ECO:0007669"/>
    <property type="project" value="UniProtKB-SubCell"/>
</dbReference>
<evidence type="ECO:0000313" key="12">
    <source>
        <dbReference type="EMBL" id="CEJ08778.1"/>
    </source>
</evidence>
<evidence type="ECO:0000256" key="4">
    <source>
        <dbReference type="ARBA" id="ARBA00022597"/>
    </source>
</evidence>
<keyword evidence="2" id="KW-0813">Transport</keyword>
<reference evidence="12" key="1">
    <citation type="submission" date="2014-11" db="EMBL/GenBank/DDBJ databases">
        <authorList>
            <person name="Hornung B.V."/>
        </authorList>
    </citation>
    <scope>NUCLEOTIDE SEQUENCE</scope>
    <source>
        <strain evidence="12">INE</strain>
    </source>
</reference>
<keyword evidence="6" id="KW-0547">Nucleotide-binding</keyword>
<keyword evidence="13" id="KW-1185">Reference proteome</keyword>
<dbReference type="PROSITE" id="PS00211">
    <property type="entry name" value="ABC_TRANSPORTER_1"/>
    <property type="match status" value="1"/>
</dbReference>
<keyword evidence="5" id="KW-0677">Repeat</keyword>
<evidence type="ECO:0000256" key="7">
    <source>
        <dbReference type="ARBA" id="ARBA00022840"/>
    </source>
</evidence>
<accession>A0A8S0WFS6</accession>
<evidence type="ECO:0000256" key="2">
    <source>
        <dbReference type="ARBA" id="ARBA00022448"/>
    </source>
</evidence>
<evidence type="ECO:0000256" key="5">
    <source>
        <dbReference type="ARBA" id="ARBA00022737"/>
    </source>
</evidence>
<dbReference type="InterPro" id="IPR003439">
    <property type="entry name" value="ABC_transporter-like_ATP-bd"/>
</dbReference>
<keyword evidence="7 12" id="KW-0067">ATP-binding</keyword>
<sequence>MCDCVLQIRGMTKVFSGVKALDSVSFDLKAGEVHALMGENGAGKSTFIKVITGVYQPDGGVIILNGRQVQINNPKDAQKFGIAAIYQHVTCYPDLTVTENIFMDHLEVSPKTGRILWKRMHAKAADLLRHLSSEIDPKTLMSELSVAQQQIIEIAKAISTHANIIIMDEPTAALTKNESEDLYKITDQLRNSGASIIFISHRFEDFHRVADRVTILRDSQYIGTWGVNEISEEELIVAMVGREIKQMFPPKTAVAREEILRVKGLTKTGYFSDVSITVKRGEIVALTGLVGAGRTEICETLFGIMKPDKGEVYFENKKIRIVDPNTSMKLGIGYLPEDRQVQGLIMNWSIQKNITVSRLEMFSNRGWLRPDLERSKAEELASMVNVKAKSVNAPALSLSGGNQQKVIVAKLLLADLKLIILDEPTKGIDVGAKYAIYEIMDNLAAQGYGILMVSSELPEVLGMADRIVVIRRGRVSKTFSRRDATPEKVLEAAMPIETAALCQE</sequence>
<dbReference type="PROSITE" id="PS50893">
    <property type="entry name" value="ABC_TRANSPORTER_2"/>
    <property type="match status" value="2"/>
</dbReference>
<dbReference type="FunFam" id="3.40.50.300:FF:000127">
    <property type="entry name" value="Ribose import ATP-binding protein RbsA"/>
    <property type="match status" value="1"/>
</dbReference>
<comment type="subcellular location">
    <subcellularLocation>
        <location evidence="1">Cell membrane</location>
        <topology evidence="1">Peripheral membrane protein</topology>
    </subcellularLocation>
</comment>
<proteinExistence type="predicted"/>
<keyword evidence="3" id="KW-1003">Cell membrane</keyword>
<keyword evidence="8" id="KW-1278">Translocase</keyword>
<dbReference type="Pfam" id="PF00005">
    <property type="entry name" value="ABC_tran"/>
    <property type="match status" value="2"/>
</dbReference>
<dbReference type="SMART" id="SM00382">
    <property type="entry name" value="AAA"/>
    <property type="match status" value="2"/>
</dbReference>
<evidence type="ECO:0000313" key="11">
    <source>
        <dbReference type="EMBL" id="CAA7601312.1"/>
    </source>
</evidence>
<gene>
    <name evidence="11" type="ORF">DEACI_1978</name>
    <name evidence="12" type="ORF">DEACI_3258</name>
</gene>
<evidence type="ECO:0000259" key="10">
    <source>
        <dbReference type="PROSITE" id="PS50893"/>
    </source>
</evidence>
<evidence type="ECO:0000256" key="6">
    <source>
        <dbReference type="ARBA" id="ARBA00022741"/>
    </source>
</evidence>
<feature type="domain" description="ABC transporter" evidence="10">
    <location>
        <begin position="6"/>
        <end position="243"/>
    </location>
</feature>
<evidence type="ECO:0000313" key="13">
    <source>
        <dbReference type="Proteomes" id="UP001071230"/>
    </source>
</evidence>
<keyword evidence="4" id="KW-0762">Sugar transport</keyword>
<dbReference type="PANTHER" id="PTHR43790">
    <property type="entry name" value="CARBOHYDRATE TRANSPORT ATP-BINDING PROTEIN MG119-RELATED"/>
    <property type="match status" value="1"/>
</dbReference>
<organism evidence="11">
    <name type="scientific">Acididesulfobacillus acetoxydans</name>
    <dbReference type="NCBI Taxonomy" id="1561005"/>
    <lineage>
        <taxon>Bacteria</taxon>
        <taxon>Bacillati</taxon>
        <taxon>Bacillota</taxon>
        <taxon>Clostridia</taxon>
        <taxon>Eubacteriales</taxon>
        <taxon>Peptococcaceae</taxon>
        <taxon>Acididesulfobacillus</taxon>
    </lineage>
</organism>
<dbReference type="Proteomes" id="UP000836597">
    <property type="component" value="Chromosome"/>
</dbReference>
<dbReference type="RefSeq" id="WP_240984862.1">
    <property type="nucleotide sequence ID" value="NZ_CDGJ01000095.1"/>
</dbReference>
<dbReference type="InterPro" id="IPR017871">
    <property type="entry name" value="ABC_transporter-like_CS"/>
</dbReference>
<dbReference type="KEGG" id="aacx:DEACI_1978"/>
<dbReference type="EMBL" id="LR746496">
    <property type="protein sequence ID" value="CAA7601312.1"/>
    <property type="molecule type" value="Genomic_DNA"/>
</dbReference>
<dbReference type="SUPFAM" id="SSF52540">
    <property type="entry name" value="P-loop containing nucleoside triphosphate hydrolases"/>
    <property type="match status" value="2"/>
</dbReference>
<evidence type="ECO:0000256" key="8">
    <source>
        <dbReference type="ARBA" id="ARBA00022967"/>
    </source>
</evidence>
<dbReference type="EMBL" id="CDGJ01000095">
    <property type="protein sequence ID" value="CEJ08778.1"/>
    <property type="molecule type" value="Genomic_DNA"/>
</dbReference>
<keyword evidence="11" id="KW-0378">Hydrolase</keyword>
<dbReference type="CDD" id="cd03216">
    <property type="entry name" value="ABC_Carb_Monos_I"/>
    <property type="match status" value="1"/>
</dbReference>